<dbReference type="AlphaFoldDB" id="A0A1I5QI23"/>
<keyword evidence="5 7" id="KW-0450">Lipoyl</keyword>
<evidence type="ECO:0000256" key="4">
    <source>
        <dbReference type="ARBA" id="ARBA00022679"/>
    </source>
</evidence>
<evidence type="ECO:0000259" key="8">
    <source>
        <dbReference type="PROSITE" id="PS50968"/>
    </source>
</evidence>
<dbReference type="Proteomes" id="UP000199227">
    <property type="component" value="Unassembled WGS sequence"/>
</dbReference>
<keyword evidence="6 7" id="KW-0012">Acyltransferase</keyword>
<protein>
    <recommendedName>
        <fullName evidence="7">Dihydrolipoamide acetyltransferase component of pyruvate dehydrogenase complex</fullName>
        <ecNumber evidence="7">2.3.1.-</ecNumber>
    </recommendedName>
</protein>
<dbReference type="GO" id="GO:0005737">
    <property type="term" value="C:cytoplasm"/>
    <property type="evidence" value="ECO:0007669"/>
    <property type="project" value="TreeGrafter"/>
</dbReference>
<name>A0A1I5QI23_9BACT</name>
<dbReference type="STRING" id="223786.SAMN05216234_12028"/>
<gene>
    <name evidence="9" type="ORF">SAMN05216234_12028</name>
</gene>
<dbReference type="GO" id="GO:0016407">
    <property type="term" value="F:acetyltransferase activity"/>
    <property type="evidence" value="ECO:0007669"/>
    <property type="project" value="TreeGrafter"/>
</dbReference>
<dbReference type="GO" id="GO:0031405">
    <property type="term" value="F:lipoic acid binding"/>
    <property type="evidence" value="ECO:0007669"/>
    <property type="project" value="TreeGrafter"/>
</dbReference>
<evidence type="ECO:0000256" key="7">
    <source>
        <dbReference type="RuleBase" id="RU003423"/>
    </source>
</evidence>
<evidence type="ECO:0000256" key="3">
    <source>
        <dbReference type="ARBA" id="ARBA00011484"/>
    </source>
</evidence>
<dbReference type="InterPro" id="IPR011053">
    <property type="entry name" value="Single_hybrid_motif"/>
</dbReference>
<evidence type="ECO:0000256" key="2">
    <source>
        <dbReference type="ARBA" id="ARBA00007317"/>
    </source>
</evidence>
<dbReference type="Gene3D" id="3.30.559.10">
    <property type="entry name" value="Chloramphenicol acetyltransferase-like domain"/>
    <property type="match status" value="1"/>
</dbReference>
<organism evidence="9 10">
    <name type="scientific">Hydrogenimonas thermophila</name>
    <dbReference type="NCBI Taxonomy" id="223786"/>
    <lineage>
        <taxon>Bacteria</taxon>
        <taxon>Pseudomonadati</taxon>
        <taxon>Campylobacterota</taxon>
        <taxon>Epsilonproteobacteria</taxon>
        <taxon>Campylobacterales</taxon>
        <taxon>Hydrogenimonadaceae</taxon>
        <taxon>Hydrogenimonas</taxon>
    </lineage>
</organism>
<evidence type="ECO:0000256" key="1">
    <source>
        <dbReference type="ARBA" id="ARBA00001938"/>
    </source>
</evidence>
<keyword evidence="10" id="KW-1185">Reference proteome</keyword>
<evidence type="ECO:0000313" key="10">
    <source>
        <dbReference type="Proteomes" id="UP000199227"/>
    </source>
</evidence>
<comment type="cofactor">
    <cofactor evidence="1 7">
        <name>(R)-lipoate</name>
        <dbReference type="ChEBI" id="CHEBI:83088"/>
    </cofactor>
</comment>
<reference evidence="9 10" key="1">
    <citation type="submission" date="2016-10" db="EMBL/GenBank/DDBJ databases">
        <authorList>
            <person name="de Groot N.N."/>
        </authorList>
    </citation>
    <scope>NUCLEOTIDE SEQUENCE [LARGE SCALE GENOMIC DNA]</scope>
    <source>
        <strain evidence="9 10">EP1-55-1</strain>
    </source>
</reference>
<dbReference type="InterPro" id="IPR000089">
    <property type="entry name" value="Biotin_lipoyl"/>
</dbReference>
<evidence type="ECO:0000256" key="6">
    <source>
        <dbReference type="ARBA" id="ARBA00023315"/>
    </source>
</evidence>
<dbReference type="PROSITE" id="PS50968">
    <property type="entry name" value="BIOTINYL_LIPOYL"/>
    <property type="match status" value="1"/>
</dbReference>
<dbReference type="Pfam" id="PF00364">
    <property type="entry name" value="Biotin_lipoyl"/>
    <property type="match status" value="1"/>
</dbReference>
<dbReference type="PANTHER" id="PTHR43178">
    <property type="entry name" value="DIHYDROLIPOAMIDE ACETYLTRANSFERASE COMPONENT OF PYRUVATE DEHYDROGENASE COMPLEX"/>
    <property type="match status" value="1"/>
</dbReference>
<dbReference type="RefSeq" id="WP_092912624.1">
    <property type="nucleotide sequence ID" value="NZ_FOXB01000020.1"/>
</dbReference>
<dbReference type="OrthoDB" id="9805770at2"/>
<dbReference type="Gene3D" id="2.40.50.100">
    <property type="match status" value="1"/>
</dbReference>
<keyword evidence="9" id="KW-0670">Pyruvate</keyword>
<feature type="domain" description="Lipoyl-binding" evidence="8">
    <location>
        <begin position="2"/>
        <end position="77"/>
    </location>
</feature>
<accession>A0A1I5QI23</accession>
<dbReference type="EMBL" id="FOXB01000020">
    <property type="protein sequence ID" value="SFP45883.1"/>
    <property type="molecule type" value="Genomic_DNA"/>
</dbReference>
<dbReference type="SUPFAM" id="SSF52777">
    <property type="entry name" value="CoA-dependent acyltransferases"/>
    <property type="match status" value="1"/>
</dbReference>
<proteinExistence type="inferred from homology"/>
<dbReference type="EC" id="2.3.1.-" evidence="7"/>
<dbReference type="InterPro" id="IPR023213">
    <property type="entry name" value="CAT-like_dom_sf"/>
</dbReference>
<sequence>MVYEIAMPQLSDSMEEGTLISWKVKAGDEVKVGDVIADVESDKAIMEVQSFKDGVVRELKLKEGETALVGTIIAVIDTDKEFKKVVEPEVIDKPKDIKTKPVFVKREPIVTKNEGTASPKAKLEAKKYGIEIKKLQKSGRLPTPAHKQEIEDFYIRRYFTPKALKLLDKYHLSVELFEKGKKYGERDILDFIEKENVPLPKPLTSRDKAMISTVMEAVKKPVYHLYDEIDVTKLKQFANKEATITVWFIKLIGEAMMHHDFVRTTLGTDELQVWSNASISVAMADKDMLYMPVFKDVNKKSVKEISQDLKDFKDKIQTKRFLPDDFKGSTFGISNLGMMGIKQFDAMINRSDSGIAAIGSEDGGKVAITLTMDHRIINGYQAAEFMNTLKRLVLDANFYRDAKD</sequence>
<dbReference type="Pfam" id="PF00198">
    <property type="entry name" value="2-oxoacid_dh"/>
    <property type="match status" value="1"/>
</dbReference>
<evidence type="ECO:0000313" key="9">
    <source>
        <dbReference type="EMBL" id="SFP45883.1"/>
    </source>
</evidence>
<dbReference type="SUPFAM" id="SSF51230">
    <property type="entry name" value="Single hybrid motif"/>
    <property type="match status" value="1"/>
</dbReference>
<keyword evidence="4 7" id="KW-0808">Transferase</keyword>
<comment type="subunit">
    <text evidence="3">Forms a 24-polypeptide structural core with octahedral symmetry.</text>
</comment>
<dbReference type="InterPro" id="IPR003016">
    <property type="entry name" value="2-oxoA_DH_lipoyl-BS"/>
</dbReference>
<evidence type="ECO:0000256" key="5">
    <source>
        <dbReference type="ARBA" id="ARBA00022823"/>
    </source>
</evidence>
<dbReference type="PANTHER" id="PTHR43178:SF5">
    <property type="entry name" value="LIPOAMIDE ACYLTRANSFERASE COMPONENT OF BRANCHED-CHAIN ALPHA-KETO ACID DEHYDROGENASE COMPLEX, MITOCHONDRIAL"/>
    <property type="match status" value="1"/>
</dbReference>
<comment type="similarity">
    <text evidence="2 7">Belongs to the 2-oxoacid dehydrogenase family.</text>
</comment>
<dbReference type="InterPro" id="IPR050743">
    <property type="entry name" value="2-oxoacid_DH_E2_comp"/>
</dbReference>
<dbReference type="CDD" id="cd06849">
    <property type="entry name" value="lipoyl_domain"/>
    <property type="match status" value="1"/>
</dbReference>
<dbReference type="PROSITE" id="PS00189">
    <property type="entry name" value="LIPOYL"/>
    <property type="match status" value="1"/>
</dbReference>
<dbReference type="InterPro" id="IPR001078">
    <property type="entry name" value="2-oxoacid_DH_actylTfrase"/>
</dbReference>